<sequence length="68" mass="8004">MIYEALFIQNKPSLKPDKQFLFNRQIATEQYNTYTRPIVLALKYCKSKIVKDKSPPEQISNGENKVKR</sequence>
<dbReference type="EMBL" id="MHNB01000007">
    <property type="protein sequence ID" value="OGZ37496.1"/>
    <property type="molecule type" value="Genomic_DNA"/>
</dbReference>
<proteinExistence type="predicted"/>
<gene>
    <name evidence="1" type="ORF">A3J64_00710</name>
</gene>
<evidence type="ECO:0000313" key="2">
    <source>
        <dbReference type="Proteomes" id="UP000177061"/>
    </source>
</evidence>
<dbReference type="AlphaFoldDB" id="A0A1G2FHH6"/>
<organism evidence="1 2">
    <name type="scientific">Candidatus Portnoybacteria bacterium RIFCSPHIGHO2_12_FULL_38_9</name>
    <dbReference type="NCBI Taxonomy" id="1801997"/>
    <lineage>
        <taxon>Bacteria</taxon>
        <taxon>Candidatus Portnoyibacteriota</taxon>
    </lineage>
</organism>
<protein>
    <submittedName>
        <fullName evidence="1">Uncharacterized protein</fullName>
    </submittedName>
</protein>
<comment type="caution">
    <text evidence="1">The sequence shown here is derived from an EMBL/GenBank/DDBJ whole genome shotgun (WGS) entry which is preliminary data.</text>
</comment>
<dbReference type="Proteomes" id="UP000177061">
    <property type="component" value="Unassembled WGS sequence"/>
</dbReference>
<accession>A0A1G2FHH6</accession>
<evidence type="ECO:0000313" key="1">
    <source>
        <dbReference type="EMBL" id="OGZ37496.1"/>
    </source>
</evidence>
<name>A0A1G2FHH6_9BACT</name>
<reference evidence="1 2" key="1">
    <citation type="journal article" date="2016" name="Nat. Commun.">
        <title>Thousands of microbial genomes shed light on interconnected biogeochemical processes in an aquifer system.</title>
        <authorList>
            <person name="Anantharaman K."/>
            <person name="Brown C.T."/>
            <person name="Hug L.A."/>
            <person name="Sharon I."/>
            <person name="Castelle C.J."/>
            <person name="Probst A.J."/>
            <person name="Thomas B.C."/>
            <person name="Singh A."/>
            <person name="Wilkins M.J."/>
            <person name="Karaoz U."/>
            <person name="Brodie E.L."/>
            <person name="Williams K.H."/>
            <person name="Hubbard S.S."/>
            <person name="Banfield J.F."/>
        </authorList>
    </citation>
    <scope>NUCLEOTIDE SEQUENCE [LARGE SCALE GENOMIC DNA]</scope>
</reference>